<feature type="compositionally biased region" description="Polar residues" evidence="1">
    <location>
        <begin position="98"/>
        <end position="108"/>
    </location>
</feature>
<dbReference type="AlphaFoldDB" id="A0AAP0HKB1"/>
<evidence type="ECO:0000313" key="3">
    <source>
        <dbReference type="Proteomes" id="UP001417504"/>
    </source>
</evidence>
<evidence type="ECO:0000313" key="2">
    <source>
        <dbReference type="EMBL" id="KAK9085875.1"/>
    </source>
</evidence>
<proteinExistence type="predicted"/>
<evidence type="ECO:0000256" key="1">
    <source>
        <dbReference type="SAM" id="MobiDB-lite"/>
    </source>
</evidence>
<protein>
    <submittedName>
        <fullName evidence="2">Uncharacterized protein</fullName>
    </submittedName>
</protein>
<feature type="compositionally biased region" description="Polar residues" evidence="1">
    <location>
        <begin position="117"/>
        <end position="129"/>
    </location>
</feature>
<dbReference type="Proteomes" id="UP001417504">
    <property type="component" value="Unassembled WGS sequence"/>
</dbReference>
<gene>
    <name evidence="2" type="ORF">Sjap_026286</name>
</gene>
<accession>A0AAP0HKB1</accession>
<reference evidence="2 3" key="1">
    <citation type="submission" date="2024-01" db="EMBL/GenBank/DDBJ databases">
        <title>Genome assemblies of Stephania.</title>
        <authorList>
            <person name="Yang L."/>
        </authorList>
    </citation>
    <scope>NUCLEOTIDE SEQUENCE [LARGE SCALE GENOMIC DNA]</scope>
    <source>
        <strain evidence="2">QJT</strain>
        <tissue evidence="2">Leaf</tissue>
    </source>
</reference>
<name>A0AAP0HKB1_9MAGN</name>
<organism evidence="2 3">
    <name type="scientific">Stephania japonica</name>
    <dbReference type="NCBI Taxonomy" id="461633"/>
    <lineage>
        <taxon>Eukaryota</taxon>
        <taxon>Viridiplantae</taxon>
        <taxon>Streptophyta</taxon>
        <taxon>Embryophyta</taxon>
        <taxon>Tracheophyta</taxon>
        <taxon>Spermatophyta</taxon>
        <taxon>Magnoliopsida</taxon>
        <taxon>Ranunculales</taxon>
        <taxon>Menispermaceae</taxon>
        <taxon>Menispermoideae</taxon>
        <taxon>Cissampelideae</taxon>
        <taxon>Stephania</taxon>
    </lineage>
</organism>
<feature type="compositionally biased region" description="Polar residues" evidence="1">
    <location>
        <begin position="162"/>
        <end position="173"/>
    </location>
</feature>
<feature type="region of interest" description="Disordered" evidence="1">
    <location>
        <begin position="74"/>
        <end position="173"/>
    </location>
</feature>
<sequence length="173" mass="18599">MLTNKETITTDGAQSGILVSKDLAGSWIHAPKRPRKPKTAPTIGPCDARGLVSGIVTPDRYGALVNTMDYFLTYPIGNNGAQTRRLPASFEKREKNKANPSGAHSSQGPKGKKNGPNDLNSKSGLATNHNKPKTQPIPPMEPKMSTSPKSDDTHMMNEDGISESSNIENKSTM</sequence>
<comment type="caution">
    <text evidence="2">The sequence shown here is derived from an EMBL/GenBank/DDBJ whole genome shotgun (WGS) entry which is preliminary data.</text>
</comment>
<keyword evidence="3" id="KW-1185">Reference proteome</keyword>
<dbReference type="EMBL" id="JBBNAE010000011">
    <property type="protein sequence ID" value="KAK9085875.1"/>
    <property type="molecule type" value="Genomic_DNA"/>
</dbReference>